<dbReference type="SUPFAM" id="SSF46785">
    <property type="entry name" value="Winged helix' DNA-binding domain"/>
    <property type="match status" value="1"/>
</dbReference>
<feature type="modified residue" description="4-aspartylphosphate" evidence="10">
    <location>
        <position position="57"/>
    </location>
</feature>
<dbReference type="HOGENOM" id="CLU_000445_39_0_0"/>
<dbReference type="InterPro" id="IPR011006">
    <property type="entry name" value="CheY-like_superfamily"/>
</dbReference>
<dbReference type="Gene3D" id="3.40.50.2300">
    <property type="match status" value="1"/>
</dbReference>
<feature type="domain" description="Response regulatory" evidence="11">
    <location>
        <begin position="5"/>
        <end position="122"/>
    </location>
</feature>
<keyword evidence="2 9" id="KW-0963">Cytoplasm</keyword>
<dbReference type="PANTHER" id="PTHR45526">
    <property type="entry name" value="TRANSCRIPTIONAL REGULATORY PROTEIN DPIA"/>
    <property type="match status" value="1"/>
</dbReference>
<reference evidence="12 13" key="1">
    <citation type="submission" date="2011-10" db="EMBL/GenBank/DDBJ databases">
        <title>The Noncontiguous Finished genome of Thermanaerovibrio velox DSM 12556.</title>
        <authorList>
            <consortium name="US DOE Joint Genome Institute (JGI-PGF)"/>
            <person name="Lucas S."/>
            <person name="Copeland A."/>
            <person name="Lapidus A."/>
            <person name="Glavina del Rio T."/>
            <person name="Dalin E."/>
            <person name="Tice H."/>
            <person name="Bruce D."/>
            <person name="Goodwin L."/>
            <person name="Pitluck S."/>
            <person name="Peters L."/>
            <person name="Mikhailova N."/>
            <person name="Teshima H."/>
            <person name="Kyrpides N."/>
            <person name="Mavromatis K."/>
            <person name="Ivanova N."/>
            <person name="Markowitz V."/>
            <person name="Cheng J.-F."/>
            <person name="Hugenholtz P."/>
            <person name="Woyke T."/>
            <person name="Wu D."/>
            <person name="Spring S."/>
            <person name="Brambilla E.-M."/>
            <person name="Klenk H.-P."/>
            <person name="Eisen J.A."/>
        </authorList>
    </citation>
    <scope>NUCLEOTIDE SEQUENCE [LARGE SCALE GENOMIC DNA]</scope>
    <source>
        <strain evidence="12 13">DSM 12556</strain>
    </source>
</reference>
<evidence type="ECO:0000256" key="6">
    <source>
        <dbReference type="ARBA" id="ARBA00023125"/>
    </source>
</evidence>
<dbReference type="GO" id="GO:0005737">
    <property type="term" value="C:cytoplasm"/>
    <property type="evidence" value="ECO:0007669"/>
    <property type="project" value="UniProtKB-SubCell"/>
</dbReference>
<evidence type="ECO:0000256" key="7">
    <source>
        <dbReference type="ARBA" id="ARBA00023159"/>
    </source>
</evidence>
<name>H0UP54_9BACT</name>
<dbReference type="Pfam" id="PF00072">
    <property type="entry name" value="Response_reg"/>
    <property type="match status" value="1"/>
</dbReference>
<keyword evidence="13" id="KW-1185">Reference proteome</keyword>
<dbReference type="GO" id="GO:0003677">
    <property type="term" value="F:DNA binding"/>
    <property type="evidence" value="ECO:0007669"/>
    <property type="project" value="UniProtKB-KW"/>
</dbReference>
<dbReference type="OrthoDB" id="9759232at2"/>
<evidence type="ECO:0000256" key="4">
    <source>
        <dbReference type="ARBA" id="ARBA00023012"/>
    </source>
</evidence>
<protein>
    <recommendedName>
        <fullName evidence="9">Transcriptional regulatory protein</fullName>
    </recommendedName>
</protein>
<evidence type="ECO:0000313" key="13">
    <source>
        <dbReference type="Proteomes" id="UP000005730"/>
    </source>
</evidence>
<evidence type="ECO:0000256" key="8">
    <source>
        <dbReference type="ARBA" id="ARBA00023163"/>
    </source>
</evidence>
<dbReference type="PROSITE" id="PS50110">
    <property type="entry name" value="RESPONSE_REGULATORY"/>
    <property type="match status" value="1"/>
</dbReference>
<evidence type="ECO:0000256" key="5">
    <source>
        <dbReference type="ARBA" id="ARBA00023015"/>
    </source>
</evidence>
<keyword evidence="6 9" id="KW-0238">DNA-binding</keyword>
<dbReference type="GO" id="GO:0003700">
    <property type="term" value="F:DNA-binding transcription factor activity"/>
    <property type="evidence" value="ECO:0007669"/>
    <property type="project" value="InterPro"/>
</dbReference>
<evidence type="ECO:0000256" key="9">
    <source>
        <dbReference type="PIRNR" id="PIRNR006171"/>
    </source>
</evidence>
<dbReference type="SMART" id="SM00448">
    <property type="entry name" value="REC"/>
    <property type="match status" value="1"/>
</dbReference>
<evidence type="ECO:0000256" key="2">
    <source>
        <dbReference type="ARBA" id="ARBA00022490"/>
    </source>
</evidence>
<dbReference type="PIRSF" id="PIRSF006171">
    <property type="entry name" value="RR_citrat_malat"/>
    <property type="match status" value="1"/>
</dbReference>
<dbReference type="InterPro" id="IPR036390">
    <property type="entry name" value="WH_DNA-bd_sf"/>
</dbReference>
<dbReference type="InterPro" id="IPR024187">
    <property type="entry name" value="Sig_transdc_resp-reg_cit/mal"/>
</dbReference>
<keyword evidence="3 10" id="KW-0597">Phosphoprotein</keyword>
<keyword evidence="7 9" id="KW-0010">Activator</keyword>
<dbReference type="EMBL" id="CM001377">
    <property type="protein sequence ID" value="EHM09467.1"/>
    <property type="molecule type" value="Genomic_DNA"/>
</dbReference>
<dbReference type="AlphaFoldDB" id="H0UP54"/>
<dbReference type="PANTHER" id="PTHR45526:SF1">
    <property type="entry name" value="TRANSCRIPTIONAL REGULATORY PROTEIN DCUR-RELATED"/>
    <property type="match status" value="1"/>
</dbReference>
<dbReference type="SUPFAM" id="SSF52172">
    <property type="entry name" value="CheY-like"/>
    <property type="match status" value="1"/>
</dbReference>
<dbReference type="InterPro" id="IPR036388">
    <property type="entry name" value="WH-like_DNA-bd_sf"/>
</dbReference>
<dbReference type="Pfam" id="PF13412">
    <property type="entry name" value="HTH_24"/>
    <property type="match status" value="1"/>
</dbReference>
<accession>H0UP54</accession>
<keyword evidence="8 9" id="KW-0804">Transcription</keyword>
<evidence type="ECO:0000259" key="11">
    <source>
        <dbReference type="PROSITE" id="PS50110"/>
    </source>
</evidence>
<dbReference type="GO" id="GO:0000156">
    <property type="term" value="F:phosphorelay response regulator activity"/>
    <property type="evidence" value="ECO:0007669"/>
    <property type="project" value="TreeGrafter"/>
</dbReference>
<organism evidence="12 13">
    <name type="scientific">Thermanaerovibrio velox DSM 12556</name>
    <dbReference type="NCBI Taxonomy" id="926567"/>
    <lineage>
        <taxon>Bacteria</taxon>
        <taxon>Thermotogati</taxon>
        <taxon>Synergistota</taxon>
        <taxon>Synergistia</taxon>
        <taxon>Synergistales</taxon>
        <taxon>Synergistaceae</taxon>
        <taxon>Thermanaerovibrio</taxon>
    </lineage>
</organism>
<comment type="subcellular location">
    <subcellularLocation>
        <location evidence="1 9">Cytoplasm</location>
    </subcellularLocation>
</comment>
<evidence type="ECO:0000256" key="1">
    <source>
        <dbReference type="ARBA" id="ARBA00004496"/>
    </source>
</evidence>
<dbReference type="Gene3D" id="1.10.10.10">
    <property type="entry name" value="Winged helix-like DNA-binding domain superfamily/Winged helix DNA-binding domain"/>
    <property type="match status" value="1"/>
</dbReference>
<dbReference type="eggNOG" id="COG4565">
    <property type="taxonomic scope" value="Bacteria"/>
</dbReference>
<keyword evidence="5 9" id="KW-0805">Transcription regulation</keyword>
<dbReference type="InterPro" id="IPR001789">
    <property type="entry name" value="Sig_transdc_resp-reg_receiver"/>
</dbReference>
<evidence type="ECO:0000313" key="12">
    <source>
        <dbReference type="EMBL" id="EHM09467.1"/>
    </source>
</evidence>
<dbReference type="InterPro" id="IPR051271">
    <property type="entry name" value="2C-system_Tx_regulators"/>
</dbReference>
<evidence type="ECO:0000256" key="3">
    <source>
        <dbReference type="ARBA" id="ARBA00022553"/>
    </source>
</evidence>
<dbReference type="Proteomes" id="UP000005730">
    <property type="component" value="Chromosome"/>
</dbReference>
<proteinExistence type="predicted"/>
<sequence length="228" mass="25360">MVPYGAVIAEDDRSMVRLYRAFMEGVEGIRLIGVASSGDELLDYFRRGGRADLLILDIYLEGANGLAALRQIRALRAEVDAIVVSSEGAPRVVGEAMRLGIFDYLIKPFGASRFRKAMEDFVAFRRRLERLDQRLSQDDLDRLFPRGDSGEELPKGLHRATLKGILSCLSSKGEMTSEDLAEELGLSKSTVRRYLDYLIREGEVELKLKHAGRGRPVNLYVPVVGNAG</sequence>
<evidence type="ECO:0000256" key="10">
    <source>
        <dbReference type="PROSITE-ProRule" id="PRU00169"/>
    </source>
</evidence>
<keyword evidence="4 9" id="KW-0902">Two-component regulatory system</keyword>
<dbReference type="STRING" id="926567.TheveDRAFT_0297"/>
<gene>
    <name evidence="12" type="ORF">TheveDRAFT_0297</name>
</gene>